<dbReference type="EMBL" id="UINC01001230">
    <property type="protein sequence ID" value="SUZ75025.1"/>
    <property type="molecule type" value="Genomic_DNA"/>
</dbReference>
<dbReference type="EC" id="2.7.4.8" evidence="4"/>
<dbReference type="Gene3D" id="3.30.63.10">
    <property type="entry name" value="Guanylate Kinase phosphate binding domain"/>
    <property type="match status" value="1"/>
</dbReference>
<proteinExistence type="inferred from homology"/>
<gene>
    <name evidence="14" type="ORF">METZ01_LOCUS27879</name>
</gene>
<evidence type="ECO:0000313" key="14">
    <source>
        <dbReference type="EMBL" id="SUZ75025.1"/>
    </source>
</evidence>
<dbReference type="NCBIfam" id="TIGR03263">
    <property type="entry name" value="guanyl_kin"/>
    <property type="match status" value="1"/>
</dbReference>
<dbReference type="SUPFAM" id="SSF52540">
    <property type="entry name" value="P-loop containing nucleoside triphosphate hydrolases"/>
    <property type="match status" value="1"/>
</dbReference>
<dbReference type="FunFam" id="3.40.50.300:FF:000084">
    <property type="entry name" value="Guanylate kinase"/>
    <property type="match status" value="1"/>
</dbReference>
<dbReference type="CDD" id="cd00071">
    <property type="entry name" value="GMPK"/>
    <property type="match status" value="1"/>
</dbReference>
<dbReference type="InterPro" id="IPR008145">
    <property type="entry name" value="GK/Ca_channel_bsu"/>
</dbReference>
<dbReference type="PROSITE" id="PS50052">
    <property type="entry name" value="GUANYLATE_KINASE_2"/>
    <property type="match status" value="1"/>
</dbReference>
<evidence type="ECO:0000256" key="4">
    <source>
        <dbReference type="ARBA" id="ARBA00012961"/>
    </source>
</evidence>
<organism evidence="14">
    <name type="scientific">marine metagenome</name>
    <dbReference type="NCBI Taxonomy" id="408172"/>
    <lineage>
        <taxon>unclassified sequences</taxon>
        <taxon>metagenomes</taxon>
        <taxon>ecological metagenomes</taxon>
    </lineage>
</organism>
<dbReference type="SMART" id="SM00072">
    <property type="entry name" value="GuKc"/>
    <property type="match status" value="1"/>
</dbReference>
<comment type="catalytic activity">
    <reaction evidence="12">
        <text>GMP + ATP = GDP + ADP</text>
        <dbReference type="Rhea" id="RHEA:20780"/>
        <dbReference type="ChEBI" id="CHEBI:30616"/>
        <dbReference type="ChEBI" id="CHEBI:58115"/>
        <dbReference type="ChEBI" id="CHEBI:58189"/>
        <dbReference type="ChEBI" id="CHEBI:456216"/>
        <dbReference type="EC" id="2.7.4.8"/>
    </reaction>
</comment>
<dbReference type="PROSITE" id="PS00856">
    <property type="entry name" value="GUANYLATE_KINASE_1"/>
    <property type="match status" value="1"/>
</dbReference>
<dbReference type="GO" id="GO:0005829">
    <property type="term" value="C:cytosol"/>
    <property type="evidence" value="ECO:0007669"/>
    <property type="project" value="TreeGrafter"/>
</dbReference>
<keyword evidence="6" id="KW-0963">Cytoplasm</keyword>
<evidence type="ECO:0000256" key="12">
    <source>
        <dbReference type="ARBA" id="ARBA00048594"/>
    </source>
</evidence>
<evidence type="ECO:0000256" key="7">
    <source>
        <dbReference type="ARBA" id="ARBA00022679"/>
    </source>
</evidence>
<dbReference type="HAMAP" id="MF_00328">
    <property type="entry name" value="Guanylate_kinase"/>
    <property type="match status" value="1"/>
</dbReference>
<evidence type="ECO:0000256" key="8">
    <source>
        <dbReference type="ARBA" id="ARBA00022741"/>
    </source>
</evidence>
<dbReference type="PANTHER" id="PTHR23117">
    <property type="entry name" value="GUANYLATE KINASE-RELATED"/>
    <property type="match status" value="1"/>
</dbReference>
<evidence type="ECO:0000256" key="6">
    <source>
        <dbReference type="ARBA" id="ARBA00022490"/>
    </source>
</evidence>
<evidence type="ECO:0000256" key="2">
    <source>
        <dbReference type="ARBA" id="ARBA00004496"/>
    </source>
</evidence>
<dbReference type="InterPro" id="IPR020590">
    <property type="entry name" value="Guanylate_kinase_CS"/>
</dbReference>
<accession>A0A381Q6Q6</accession>
<keyword evidence="10" id="KW-0067">ATP-binding</keyword>
<dbReference type="Pfam" id="PF00625">
    <property type="entry name" value="Guanylate_kin"/>
    <property type="match status" value="1"/>
</dbReference>
<evidence type="ECO:0000256" key="1">
    <source>
        <dbReference type="ARBA" id="ARBA00003531"/>
    </source>
</evidence>
<evidence type="ECO:0000256" key="10">
    <source>
        <dbReference type="ARBA" id="ARBA00022840"/>
    </source>
</evidence>
<reference evidence="14" key="1">
    <citation type="submission" date="2018-05" db="EMBL/GenBank/DDBJ databases">
        <authorList>
            <person name="Lanie J.A."/>
            <person name="Ng W.-L."/>
            <person name="Kazmierczak K.M."/>
            <person name="Andrzejewski T.M."/>
            <person name="Davidsen T.M."/>
            <person name="Wayne K.J."/>
            <person name="Tettelin H."/>
            <person name="Glass J.I."/>
            <person name="Rusch D."/>
            <person name="Podicherti R."/>
            <person name="Tsui H.-C.T."/>
            <person name="Winkler M.E."/>
        </authorList>
    </citation>
    <scope>NUCLEOTIDE SEQUENCE</scope>
</reference>
<evidence type="ECO:0000256" key="11">
    <source>
        <dbReference type="ARBA" id="ARBA00030128"/>
    </source>
</evidence>
<sequence>MENDSKLFVIAAPSGTGKTTLVQTLLKRNPNLCFSISYTTRKRRDNESNGKDYIFIDTGEFQKLRDDNQFLESAVVFDNYYGTSRLEINKKLSKGKNVLLEIDWQGAQQVKQSMPGSILIFIFPPSLEELEKRLRNRKTETDIIIEKRLKSALKDMSHWEEFDYCIINDDLDKTVEELECIFSNEGQKNKTDNDFLRKSIRNILV</sequence>
<protein>
    <recommendedName>
        <fullName evidence="5">Guanylate kinase</fullName>
        <ecNumber evidence="4">2.7.4.8</ecNumber>
    </recommendedName>
    <alternativeName>
        <fullName evidence="11">GMP kinase</fullName>
    </alternativeName>
</protein>
<evidence type="ECO:0000256" key="3">
    <source>
        <dbReference type="ARBA" id="ARBA00005790"/>
    </source>
</evidence>
<dbReference type="InterPro" id="IPR008144">
    <property type="entry name" value="Guanylate_kin-like_dom"/>
</dbReference>
<comment type="function">
    <text evidence="1">Essential for recycling GMP and indirectly, cGMP.</text>
</comment>
<dbReference type="Gene3D" id="3.40.50.300">
    <property type="entry name" value="P-loop containing nucleotide triphosphate hydrolases"/>
    <property type="match status" value="1"/>
</dbReference>
<evidence type="ECO:0000259" key="13">
    <source>
        <dbReference type="PROSITE" id="PS50052"/>
    </source>
</evidence>
<keyword evidence="7" id="KW-0808">Transferase</keyword>
<dbReference type="GO" id="GO:0004385">
    <property type="term" value="F:GMP kinase activity"/>
    <property type="evidence" value="ECO:0007669"/>
    <property type="project" value="UniProtKB-EC"/>
</dbReference>
<evidence type="ECO:0000256" key="9">
    <source>
        <dbReference type="ARBA" id="ARBA00022777"/>
    </source>
</evidence>
<name>A0A381Q6Q6_9ZZZZ</name>
<keyword evidence="9" id="KW-0418">Kinase</keyword>
<feature type="domain" description="Guanylate kinase-like" evidence="13">
    <location>
        <begin position="5"/>
        <end position="183"/>
    </location>
</feature>
<dbReference type="PANTHER" id="PTHR23117:SF13">
    <property type="entry name" value="GUANYLATE KINASE"/>
    <property type="match status" value="1"/>
</dbReference>
<dbReference type="AlphaFoldDB" id="A0A381Q6Q6"/>
<dbReference type="InterPro" id="IPR027417">
    <property type="entry name" value="P-loop_NTPase"/>
</dbReference>
<dbReference type="GO" id="GO:0005524">
    <property type="term" value="F:ATP binding"/>
    <property type="evidence" value="ECO:0007669"/>
    <property type="project" value="UniProtKB-KW"/>
</dbReference>
<dbReference type="FunFam" id="3.30.63.10:FF:000005">
    <property type="entry name" value="Guanylate kinase"/>
    <property type="match status" value="1"/>
</dbReference>
<comment type="subcellular location">
    <subcellularLocation>
        <location evidence="2">Cytoplasm</location>
    </subcellularLocation>
</comment>
<keyword evidence="8" id="KW-0547">Nucleotide-binding</keyword>
<dbReference type="InterPro" id="IPR017665">
    <property type="entry name" value="Guanylate_kinase"/>
</dbReference>
<evidence type="ECO:0000256" key="5">
    <source>
        <dbReference type="ARBA" id="ARBA00016296"/>
    </source>
</evidence>
<comment type="similarity">
    <text evidence="3">Belongs to the guanylate kinase family.</text>
</comment>